<evidence type="ECO:0000256" key="1">
    <source>
        <dbReference type="ARBA" id="ARBA00004651"/>
    </source>
</evidence>
<evidence type="ECO:0000313" key="8">
    <source>
        <dbReference type="EMBL" id="TSI19597.1"/>
    </source>
</evidence>
<name>A0A556CQ98_BREAU</name>
<evidence type="ECO:0000256" key="6">
    <source>
        <dbReference type="SAM" id="Phobius"/>
    </source>
</evidence>
<keyword evidence="2" id="KW-1003">Cell membrane</keyword>
<dbReference type="EMBL" id="VLTK01000001">
    <property type="protein sequence ID" value="TSI19597.1"/>
    <property type="molecule type" value="Genomic_DNA"/>
</dbReference>
<dbReference type="AlphaFoldDB" id="A0A556CQ98"/>
<evidence type="ECO:0000256" key="4">
    <source>
        <dbReference type="ARBA" id="ARBA00022989"/>
    </source>
</evidence>
<dbReference type="OrthoDB" id="1837at2"/>
<feature type="transmembrane region" description="Helical" evidence="6">
    <location>
        <begin position="308"/>
        <end position="327"/>
    </location>
</feature>
<evidence type="ECO:0000256" key="2">
    <source>
        <dbReference type="ARBA" id="ARBA00022475"/>
    </source>
</evidence>
<dbReference type="RefSeq" id="WP_143920642.1">
    <property type="nucleotide sequence ID" value="NZ_VLTK01000001.1"/>
</dbReference>
<keyword evidence="3 6" id="KW-0812">Transmembrane</keyword>
<dbReference type="GO" id="GO:0005886">
    <property type="term" value="C:plasma membrane"/>
    <property type="evidence" value="ECO:0007669"/>
    <property type="project" value="UniProtKB-SubCell"/>
</dbReference>
<gene>
    <name evidence="8" type="ORF">FO013_01155</name>
</gene>
<dbReference type="Proteomes" id="UP000316406">
    <property type="component" value="Unassembled WGS sequence"/>
</dbReference>
<comment type="subcellular location">
    <subcellularLocation>
        <location evidence="1">Cell membrane</location>
        <topology evidence="1">Multi-pass membrane protein</topology>
    </subcellularLocation>
</comment>
<evidence type="ECO:0000256" key="3">
    <source>
        <dbReference type="ARBA" id="ARBA00022692"/>
    </source>
</evidence>
<protein>
    <submittedName>
        <fullName evidence="8">Permease</fullName>
    </submittedName>
</protein>
<feature type="domain" description="Na+/H+ antiporter NhaC-like C-terminal" evidence="7">
    <location>
        <begin position="69"/>
        <end position="234"/>
    </location>
</feature>
<evidence type="ECO:0000313" key="9">
    <source>
        <dbReference type="Proteomes" id="UP000316406"/>
    </source>
</evidence>
<comment type="caution">
    <text evidence="8">The sequence shown here is derived from an EMBL/GenBank/DDBJ whole genome shotgun (WGS) entry which is preliminary data.</text>
</comment>
<feature type="transmembrane region" description="Helical" evidence="6">
    <location>
        <begin position="383"/>
        <end position="408"/>
    </location>
</feature>
<feature type="transmembrane region" description="Helical" evidence="6">
    <location>
        <begin position="113"/>
        <end position="134"/>
    </location>
</feature>
<sequence length="486" mass="50445">MADSNEASNEATSLRSDKKESSNAYEISLSPRRSRLIWSLAGLGIVLAIVAAFVSDGPTLWGLLPIVLYAVLAILGMDIVVATVVSVVAGLIIGKMGVLEIGTLLGDSLADQITIIGLIIMLGAGVGEVLKVTGVAQSIVSSVMHVFGRSGRNAVVFGVMISCLILVASLGTLAGAIAIAAPILLPITARLGFTKSATASMLFIGGCAGLAIAPFAGSNVAIMEAAEVNYGQYILYGAGPIALLSLALGIPIVSLMQRWTAKKGDFYSAEEVGGAETVSSSSRLPTAVFLVLLAISVVFAAVTSAGTTFPLLALPVLGIATAVANRMRPQDIVSTIYRGCSQVISIFLLFWLLAALFIVIDLLAPFDVVMDLFGSQLQSASPFVFTVIIALLGWVGVPGATAAQVVLLDKVFGDLGATLGVTAGSWVVVLLFASKADTYGPFPNGNMIGVMGLARSTNLRNMLITGWMLLVPACVLYFIILFVETR</sequence>
<feature type="transmembrane region" description="Helical" evidence="6">
    <location>
        <begin position="339"/>
        <end position="363"/>
    </location>
</feature>
<keyword evidence="5 6" id="KW-0472">Membrane</keyword>
<feature type="transmembrane region" description="Helical" evidence="6">
    <location>
        <begin position="66"/>
        <end position="93"/>
    </location>
</feature>
<reference evidence="8 9" key="1">
    <citation type="submission" date="2019-07" db="EMBL/GenBank/DDBJ databases">
        <title>Draft genome sequence of Brevibacterium aurantiacum XU54 isolated from Xinjiang China.</title>
        <authorList>
            <person name="Xu X."/>
        </authorList>
    </citation>
    <scope>NUCLEOTIDE SEQUENCE [LARGE SCALE GENOMIC DNA]</scope>
    <source>
        <strain evidence="8 9">XU54</strain>
    </source>
</reference>
<feature type="transmembrane region" description="Helical" evidence="6">
    <location>
        <begin position="199"/>
        <end position="221"/>
    </location>
</feature>
<dbReference type="InterPro" id="IPR018461">
    <property type="entry name" value="Na/H_Antiport_NhaC-like_C"/>
</dbReference>
<accession>A0A556CQ98</accession>
<evidence type="ECO:0000256" key="5">
    <source>
        <dbReference type="ARBA" id="ARBA00023136"/>
    </source>
</evidence>
<feature type="transmembrane region" description="Helical" evidence="6">
    <location>
        <begin position="154"/>
        <end position="187"/>
    </location>
</feature>
<proteinExistence type="predicted"/>
<keyword evidence="9" id="KW-1185">Reference proteome</keyword>
<organism evidence="8 9">
    <name type="scientific">Brevibacterium aurantiacum</name>
    <dbReference type="NCBI Taxonomy" id="273384"/>
    <lineage>
        <taxon>Bacteria</taxon>
        <taxon>Bacillati</taxon>
        <taxon>Actinomycetota</taxon>
        <taxon>Actinomycetes</taxon>
        <taxon>Micrococcales</taxon>
        <taxon>Brevibacteriaceae</taxon>
        <taxon>Brevibacterium</taxon>
    </lineage>
</organism>
<feature type="transmembrane region" description="Helical" evidence="6">
    <location>
        <begin position="36"/>
        <end position="54"/>
    </location>
</feature>
<feature type="transmembrane region" description="Helical" evidence="6">
    <location>
        <begin position="462"/>
        <end position="483"/>
    </location>
</feature>
<feature type="transmembrane region" description="Helical" evidence="6">
    <location>
        <begin position="233"/>
        <end position="253"/>
    </location>
</feature>
<dbReference type="Pfam" id="PF03553">
    <property type="entry name" value="Na_H_antiporter"/>
    <property type="match status" value="1"/>
</dbReference>
<feature type="transmembrane region" description="Helical" evidence="6">
    <location>
        <begin position="415"/>
        <end position="433"/>
    </location>
</feature>
<evidence type="ECO:0000259" key="7">
    <source>
        <dbReference type="Pfam" id="PF03553"/>
    </source>
</evidence>
<keyword evidence="4 6" id="KW-1133">Transmembrane helix</keyword>